<dbReference type="PROSITE" id="PS50012">
    <property type="entry name" value="RCC1_3"/>
    <property type="match status" value="9"/>
</dbReference>
<dbReference type="InterPro" id="IPR051553">
    <property type="entry name" value="Ran_GTPase-activating"/>
</dbReference>
<keyword evidence="2" id="KW-0677">Repeat</keyword>
<keyword evidence="8" id="KW-1185">Reference proteome</keyword>
<protein>
    <recommendedName>
        <fullName evidence="6">ShKT domain-containing protein</fullName>
    </recommendedName>
</protein>
<feature type="signal peptide" evidence="5">
    <location>
        <begin position="1"/>
        <end position="19"/>
    </location>
</feature>
<evidence type="ECO:0000259" key="6">
    <source>
        <dbReference type="PROSITE" id="PS51670"/>
    </source>
</evidence>
<dbReference type="InterPro" id="IPR003582">
    <property type="entry name" value="ShKT_dom"/>
</dbReference>
<feature type="repeat" description="RCC1" evidence="3">
    <location>
        <begin position="827"/>
        <end position="882"/>
    </location>
</feature>
<dbReference type="Gene3D" id="2.130.10.30">
    <property type="entry name" value="Regulator of chromosome condensation 1/beta-lactamase-inhibitor protein II"/>
    <property type="match status" value="5"/>
</dbReference>
<dbReference type="SUPFAM" id="SSF50985">
    <property type="entry name" value="RCC1/BLIP-II"/>
    <property type="match status" value="3"/>
</dbReference>
<feature type="repeat" description="RCC1" evidence="3">
    <location>
        <begin position="641"/>
        <end position="693"/>
    </location>
</feature>
<proteinExistence type="predicted"/>
<reference evidence="7 8" key="1">
    <citation type="journal article" date="2024" name="Science">
        <title>Giant polyketide synthase enzymes in the biosynthesis of giant marine polyether toxins.</title>
        <authorList>
            <person name="Fallon T.R."/>
            <person name="Shende V.V."/>
            <person name="Wierzbicki I.H."/>
            <person name="Pendleton A.L."/>
            <person name="Watervoot N.F."/>
            <person name="Auber R.P."/>
            <person name="Gonzalez D.J."/>
            <person name="Wisecaver J.H."/>
            <person name="Moore B.S."/>
        </authorList>
    </citation>
    <scope>NUCLEOTIDE SEQUENCE [LARGE SCALE GENOMIC DNA]</scope>
    <source>
        <strain evidence="7 8">12B1</strain>
    </source>
</reference>
<dbReference type="Proteomes" id="UP001515480">
    <property type="component" value="Unassembled WGS sequence"/>
</dbReference>
<keyword evidence="5" id="KW-0732">Signal</keyword>
<dbReference type="Pfam" id="PF25390">
    <property type="entry name" value="WD40_RLD"/>
    <property type="match status" value="2"/>
</dbReference>
<accession>A0AB34J941</accession>
<feature type="compositionally biased region" description="Acidic residues" evidence="4">
    <location>
        <begin position="1029"/>
        <end position="1047"/>
    </location>
</feature>
<dbReference type="AlphaFoldDB" id="A0AB34J941"/>
<evidence type="ECO:0000256" key="5">
    <source>
        <dbReference type="SAM" id="SignalP"/>
    </source>
</evidence>
<dbReference type="Pfam" id="PF13540">
    <property type="entry name" value="RCC1_2"/>
    <property type="match status" value="2"/>
</dbReference>
<dbReference type="PROSITE" id="PS51670">
    <property type="entry name" value="SHKT"/>
    <property type="match status" value="1"/>
</dbReference>
<feature type="region of interest" description="Disordered" evidence="4">
    <location>
        <begin position="1013"/>
        <end position="1047"/>
    </location>
</feature>
<feature type="repeat" description="RCC1" evidence="3">
    <location>
        <begin position="766"/>
        <end position="826"/>
    </location>
</feature>
<feature type="repeat" description="RCC1" evidence="3">
    <location>
        <begin position="518"/>
        <end position="572"/>
    </location>
</feature>
<feature type="repeat" description="RCC1" evidence="3">
    <location>
        <begin position="882"/>
        <end position="932"/>
    </location>
</feature>
<dbReference type="PRINTS" id="PR00633">
    <property type="entry name" value="RCCNDNSATION"/>
</dbReference>
<dbReference type="PANTHER" id="PTHR45982:SF1">
    <property type="entry name" value="REGULATOR OF CHROMOSOME CONDENSATION"/>
    <property type="match status" value="1"/>
</dbReference>
<dbReference type="EMBL" id="JBGBPQ010000011">
    <property type="protein sequence ID" value="KAL1515300.1"/>
    <property type="molecule type" value="Genomic_DNA"/>
</dbReference>
<evidence type="ECO:0000256" key="1">
    <source>
        <dbReference type="ARBA" id="ARBA00022658"/>
    </source>
</evidence>
<gene>
    <name evidence="7" type="ORF">AB1Y20_001932</name>
</gene>
<name>A0AB34J941_PRYPA</name>
<feature type="compositionally biased region" description="Pro residues" evidence="4">
    <location>
        <begin position="276"/>
        <end position="292"/>
    </location>
</feature>
<feature type="repeat" description="RCC1" evidence="3">
    <location>
        <begin position="174"/>
        <end position="237"/>
    </location>
</feature>
<feature type="repeat" description="RCC1" evidence="3">
    <location>
        <begin position="461"/>
        <end position="517"/>
    </location>
</feature>
<dbReference type="InterPro" id="IPR000408">
    <property type="entry name" value="Reg_chr_condens"/>
</dbReference>
<feature type="repeat" description="RCC1" evidence="3">
    <location>
        <begin position="933"/>
        <end position="987"/>
    </location>
</feature>
<evidence type="ECO:0000313" key="7">
    <source>
        <dbReference type="EMBL" id="KAL1515300.1"/>
    </source>
</evidence>
<evidence type="ECO:0000256" key="4">
    <source>
        <dbReference type="SAM" id="MobiDB-lite"/>
    </source>
</evidence>
<evidence type="ECO:0000313" key="8">
    <source>
        <dbReference type="Proteomes" id="UP001515480"/>
    </source>
</evidence>
<dbReference type="PANTHER" id="PTHR45982">
    <property type="entry name" value="REGULATOR OF CHROMOSOME CONDENSATION"/>
    <property type="match status" value="1"/>
</dbReference>
<sequence length="1047" mass="108591">MPSLRWLALCLLRPRGAAACADAHDQCFFWSTIGECEVQPSFMMSECLASCTGCDGEAGGAPPAESHRHAARGGRSRITVVGGEAEPLAFDSFDPPVQAMAAGELHLVLLTAGGEVWAWGDDRVRQLGVPLRSSRRPFTRWAPTRVAWPAPHGERRAVAISAGRLHSAAVLEDGSLYCWGDNSQGQCGVPADATPVDAVPMQLEMASLATTGPLRVDLPEVRAVSCGDLHTLALTADGSVWAWGDRSYGATGRSAASDAASASLINKAPPAAHPAAPTPPRPPSPPSPPPPSLAKSPPSSSFPSQVAALLLLSFTSGRPPPLFPHKLPPSSFPSQVAALLFLPLPSASSLRAVELPLLPGEEVASVVAGSFHSLVTTSLGRVLGFGDNTHGQLGDGRASGFMFHLIQEVQSGLRQLDEEEVQQELEDASTVSELKLPLLAGERVLHLTSAVFHSAALTDRGRLLMWGDNSYGQCGTEAANSSAVGDSEMSVPLGPAQGFHGTMVSLGEYHSLALSNRSEVFSFGLNDQNQLGRMRGAEFDAFPLQVHLPLEEGEEARLLAAGGSFSAVVSSRGNLYVWGNSPGRADGTLPDEIGSGVPLHEGDGDDLAPATGGAALSASPLLSIAAACVGGFHMLALTHAGALLSAGENGARQLCRSTASDLDPTPAPVPTPQGARVQLAACGAFHNLVVAAGALFVCGDGAAAPQADVRTSHRGGKAGAAGGGGETSDGKGAWLQQVELPGWTVDDPILSLEAGHAHSAALSASGRLWTWGSNEFGQLGWAPITLDGSVLPPAELKLKPAVPGAPPAAVRCVGVGAFHTVVVTSDGEVLTFGLNSHGQLVRPTSEMMHAQPARARLPAQVEGLQIDAVAAGIYHTVLVAQGAVCTFGDNALGQLGLANANRRAACRNLSAAVGAVVQVSAGEMHTLALTDAGEVLSWGSNLQRQCGRNFDEPLLTAPGVVPLKMEEGERVVRVHAGGYRGALVTNTGRLLMLGVGAEHEEQLLDQLEEYVDGQVEDGEDDWGGRAPEADVDVEPDNFDDDDEHDEL</sequence>
<dbReference type="InterPro" id="IPR058923">
    <property type="entry name" value="RCC1-like_dom"/>
</dbReference>
<dbReference type="InterPro" id="IPR009091">
    <property type="entry name" value="RCC1/BLIP-II"/>
</dbReference>
<evidence type="ECO:0000256" key="2">
    <source>
        <dbReference type="ARBA" id="ARBA00022737"/>
    </source>
</evidence>
<feature type="domain" description="ShKT" evidence="6">
    <location>
        <begin position="20"/>
        <end position="54"/>
    </location>
</feature>
<feature type="region of interest" description="Disordered" evidence="4">
    <location>
        <begin position="707"/>
        <end position="731"/>
    </location>
</feature>
<feature type="compositionally biased region" description="Gly residues" evidence="4">
    <location>
        <begin position="717"/>
        <end position="727"/>
    </location>
</feature>
<comment type="caution">
    <text evidence="7">The sequence shown here is derived from an EMBL/GenBank/DDBJ whole genome shotgun (WGS) entry which is preliminary data.</text>
</comment>
<dbReference type="PROSITE" id="PS00626">
    <property type="entry name" value="RCC1_2"/>
    <property type="match status" value="4"/>
</dbReference>
<feature type="repeat" description="RCC1" evidence="3">
    <location>
        <begin position="114"/>
        <end position="173"/>
    </location>
</feature>
<keyword evidence="1" id="KW-0344">Guanine-nucleotide releasing factor</keyword>
<feature type="region of interest" description="Disordered" evidence="4">
    <location>
        <begin position="269"/>
        <end position="301"/>
    </location>
</feature>
<evidence type="ECO:0000256" key="3">
    <source>
        <dbReference type="PROSITE-ProRule" id="PRU00235"/>
    </source>
</evidence>
<organism evidence="7 8">
    <name type="scientific">Prymnesium parvum</name>
    <name type="common">Toxic golden alga</name>
    <dbReference type="NCBI Taxonomy" id="97485"/>
    <lineage>
        <taxon>Eukaryota</taxon>
        <taxon>Haptista</taxon>
        <taxon>Haptophyta</taxon>
        <taxon>Prymnesiophyceae</taxon>
        <taxon>Prymnesiales</taxon>
        <taxon>Prymnesiaceae</taxon>
        <taxon>Prymnesium</taxon>
    </lineage>
</organism>
<feature type="chain" id="PRO_5044235452" description="ShKT domain-containing protein" evidence="5">
    <location>
        <begin position="20"/>
        <end position="1047"/>
    </location>
</feature>